<evidence type="ECO:0000256" key="3">
    <source>
        <dbReference type="ARBA" id="ARBA00022723"/>
    </source>
</evidence>
<keyword evidence="7 10" id="KW-0238">DNA-binding</keyword>
<keyword evidence="9 10" id="KW-0539">Nucleus</keyword>
<dbReference type="Gene3D" id="2.60.40.3180">
    <property type="entry name" value="Transcription factor COE1, DNA-binding domain"/>
    <property type="match status" value="1"/>
</dbReference>
<evidence type="ECO:0000313" key="16">
    <source>
        <dbReference type="WBParaSite" id="nRc.2.0.1.t14013-RA"/>
    </source>
</evidence>
<keyword evidence="4 10" id="KW-0863">Zinc-finger</keyword>
<dbReference type="GO" id="GO:0005634">
    <property type="term" value="C:nucleus"/>
    <property type="evidence" value="ECO:0007669"/>
    <property type="project" value="UniProtKB-SubCell"/>
</dbReference>
<evidence type="ECO:0000259" key="13">
    <source>
        <dbReference type="Pfam" id="PF16422"/>
    </source>
</evidence>
<dbReference type="Pfam" id="PF16423">
    <property type="entry name" value="COE1_HLH"/>
    <property type="match status" value="1"/>
</dbReference>
<accession>A0A915IKS3</accession>
<dbReference type="Proteomes" id="UP000887565">
    <property type="component" value="Unplaced"/>
</dbReference>
<evidence type="ECO:0000259" key="14">
    <source>
        <dbReference type="Pfam" id="PF16423"/>
    </source>
</evidence>
<evidence type="ECO:0000259" key="12">
    <source>
        <dbReference type="Pfam" id="PF01833"/>
    </source>
</evidence>
<dbReference type="GO" id="GO:0003677">
    <property type="term" value="F:DNA binding"/>
    <property type="evidence" value="ECO:0007669"/>
    <property type="project" value="UniProtKB-KW"/>
</dbReference>
<evidence type="ECO:0000256" key="1">
    <source>
        <dbReference type="ARBA" id="ARBA00004123"/>
    </source>
</evidence>
<comment type="subcellular location">
    <subcellularLocation>
        <location evidence="1 10">Nucleus</location>
    </subcellularLocation>
</comment>
<comment type="similarity">
    <text evidence="2 10">Belongs to the COE family.</text>
</comment>
<keyword evidence="15" id="KW-1185">Reference proteome</keyword>
<dbReference type="SUPFAM" id="SSF81296">
    <property type="entry name" value="E set domains"/>
    <property type="match status" value="1"/>
</dbReference>
<evidence type="ECO:0000313" key="15">
    <source>
        <dbReference type="Proteomes" id="UP000887565"/>
    </source>
</evidence>
<dbReference type="InterPro" id="IPR014756">
    <property type="entry name" value="Ig_E-set"/>
</dbReference>
<evidence type="ECO:0000256" key="10">
    <source>
        <dbReference type="RuleBase" id="RU004489"/>
    </source>
</evidence>
<dbReference type="PANTHER" id="PTHR10747">
    <property type="entry name" value="TRANSCRIPTION FACTOR COE FAMILY MEMBER"/>
    <property type="match status" value="1"/>
</dbReference>
<keyword evidence="6 10" id="KW-0805">Transcription regulation</keyword>
<evidence type="ECO:0000256" key="7">
    <source>
        <dbReference type="ARBA" id="ARBA00023125"/>
    </source>
</evidence>
<name>A0A915IKS3_ROMCU</name>
<dbReference type="AlphaFoldDB" id="A0A915IKS3"/>
<evidence type="ECO:0000256" key="4">
    <source>
        <dbReference type="ARBA" id="ARBA00022771"/>
    </source>
</evidence>
<evidence type="ECO:0000256" key="2">
    <source>
        <dbReference type="ARBA" id="ARBA00010340"/>
    </source>
</evidence>
<dbReference type="InterPro" id="IPR038173">
    <property type="entry name" value="COE_DBD_sf"/>
</dbReference>
<dbReference type="InterPro" id="IPR032201">
    <property type="entry name" value="COE_HLH"/>
</dbReference>
<dbReference type="InterPro" id="IPR002909">
    <property type="entry name" value="IPT_dom"/>
</dbReference>
<dbReference type="WBParaSite" id="nRc.2.0.1.t14013-RA">
    <property type="protein sequence ID" value="nRc.2.0.1.t14013-RA"/>
    <property type="gene ID" value="nRc.2.0.1.g14013"/>
</dbReference>
<keyword evidence="5 10" id="KW-0862">Zinc</keyword>
<dbReference type="InterPro" id="IPR003523">
    <property type="entry name" value="Transcription_factor_COE"/>
</dbReference>
<feature type="domain" description="Transcription factor COE helix-loop-helix" evidence="14">
    <location>
        <begin position="134"/>
        <end position="176"/>
    </location>
</feature>
<keyword evidence="3 10" id="KW-0479">Metal-binding</keyword>
<reference evidence="16" key="1">
    <citation type="submission" date="2022-11" db="UniProtKB">
        <authorList>
            <consortium name="WormBaseParasite"/>
        </authorList>
    </citation>
    <scope>IDENTIFICATION</scope>
</reference>
<evidence type="ECO:0000256" key="9">
    <source>
        <dbReference type="ARBA" id="ARBA00023242"/>
    </source>
</evidence>
<dbReference type="GO" id="GO:0008270">
    <property type="term" value="F:zinc ion binding"/>
    <property type="evidence" value="ECO:0007669"/>
    <property type="project" value="UniProtKB-KW"/>
</dbReference>
<dbReference type="OMA" id="ITHHAIR"/>
<evidence type="ECO:0000256" key="5">
    <source>
        <dbReference type="ARBA" id="ARBA00022833"/>
    </source>
</evidence>
<feature type="domain" description="Transcription factor COE DNA-binding" evidence="13">
    <location>
        <begin position="1"/>
        <end position="40"/>
    </location>
</feature>
<keyword evidence="10" id="KW-0217">Developmental protein</keyword>
<proteinExistence type="inferred from homology"/>
<evidence type="ECO:0000256" key="11">
    <source>
        <dbReference type="SAM" id="MobiDB-lite"/>
    </source>
</evidence>
<dbReference type="Gene3D" id="2.60.40.10">
    <property type="entry name" value="Immunoglobulins"/>
    <property type="match status" value="1"/>
</dbReference>
<feature type="domain" description="IPT/TIG" evidence="12">
    <location>
        <begin position="49"/>
        <end position="131"/>
    </location>
</feature>
<dbReference type="InterPro" id="IPR013783">
    <property type="entry name" value="Ig-like_fold"/>
</dbReference>
<dbReference type="InterPro" id="IPR032200">
    <property type="entry name" value="COE_DBD"/>
</dbReference>
<sequence length="276" mass="30170">MRRFQVVLTTTPRVDGQLLAVSENMFVHNNSKHGRRSRRLEPAEVVACPVIKTVCPHEGWTAGGSTVIILGDNFFDGLQVMFGQTPAFGEMITHHAIRATVPPRTTPGLVDVTLTYKSKVYCKGSPGKFMYIQVNDPSLDQWFQRLQKLTRYPGDPERQSRESILKRAAELMENLYKAGAGPSSHHQPFPSAPPPPLTARGSPCPTAPYPSPYSVPMEDYARINQGSALSPRTYGCQNPSAASGVPSSMYQPPAYGPASVPASPNFFNSAAGWSFF</sequence>
<evidence type="ECO:0000256" key="6">
    <source>
        <dbReference type="ARBA" id="ARBA00023015"/>
    </source>
</evidence>
<dbReference type="Pfam" id="PF01833">
    <property type="entry name" value="TIG"/>
    <property type="match status" value="1"/>
</dbReference>
<organism evidence="15 16">
    <name type="scientific">Romanomermis culicivorax</name>
    <name type="common">Nematode worm</name>
    <dbReference type="NCBI Taxonomy" id="13658"/>
    <lineage>
        <taxon>Eukaryota</taxon>
        <taxon>Metazoa</taxon>
        <taxon>Ecdysozoa</taxon>
        <taxon>Nematoda</taxon>
        <taxon>Enoplea</taxon>
        <taxon>Dorylaimia</taxon>
        <taxon>Mermithida</taxon>
        <taxon>Mermithoidea</taxon>
        <taxon>Mermithidae</taxon>
        <taxon>Romanomermis</taxon>
    </lineage>
</organism>
<keyword evidence="8 10" id="KW-0804">Transcription</keyword>
<evidence type="ECO:0000256" key="8">
    <source>
        <dbReference type="ARBA" id="ARBA00023163"/>
    </source>
</evidence>
<feature type="region of interest" description="Disordered" evidence="11">
    <location>
        <begin position="179"/>
        <end position="205"/>
    </location>
</feature>
<dbReference type="GO" id="GO:0006355">
    <property type="term" value="P:regulation of DNA-templated transcription"/>
    <property type="evidence" value="ECO:0007669"/>
    <property type="project" value="InterPro"/>
</dbReference>
<protein>
    <submittedName>
        <fullName evidence="16">IPT/TIG domain-containing protein</fullName>
    </submittedName>
</protein>
<dbReference type="Pfam" id="PF16422">
    <property type="entry name" value="COE1_DBD"/>
    <property type="match status" value="1"/>
</dbReference>